<dbReference type="Proteomes" id="UP001293254">
    <property type="component" value="Unassembled WGS sequence"/>
</dbReference>
<feature type="compositionally biased region" description="Low complexity" evidence="1">
    <location>
        <begin position="26"/>
        <end position="36"/>
    </location>
</feature>
<accession>A0AAE2CQC8</accession>
<protein>
    <submittedName>
        <fullName evidence="2">Uncharacterized protein</fullName>
    </submittedName>
</protein>
<evidence type="ECO:0000313" key="2">
    <source>
        <dbReference type="EMBL" id="KAK4430279.1"/>
    </source>
</evidence>
<name>A0AAE2CQC8_9LAMI</name>
<gene>
    <name evidence="2" type="ORF">Salat_1328600</name>
</gene>
<feature type="compositionally biased region" description="Polar residues" evidence="1">
    <location>
        <begin position="1"/>
        <end position="10"/>
    </location>
</feature>
<feature type="region of interest" description="Disordered" evidence="1">
    <location>
        <begin position="1"/>
        <end position="41"/>
    </location>
</feature>
<reference evidence="2" key="1">
    <citation type="submission" date="2020-06" db="EMBL/GenBank/DDBJ databases">
        <authorList>
            <person name="Li T."/>
            <person name="Hu X."/>
            <person name="Zhang T."/>
            <person name="Song X."/>
            <person name="Zhang H."/>
            <person name="Dai N."/>
            <person name="Sheng W."/>
            <person name="Hou X."/>
            <person name="Wei L."/>
        </authorList>
    </citation>
    <scope>NUCLEOTIDE SEQUENCE</scope>
    <source>
        <strain evidence="2">3651</strain>
        <tissue evidence="2">Leaf</tissue>
    </source>
</reference>
<comment type="caution">
    <text evidence="2">The sequence shown here is derived from an EMBL/GenBank/DDBJ whole genome shotgun (WGS) entry which is preliminary data.</text>
</comment>
<proteinExistence type="predicted"/>
<evidence type="ECO:0000313" key="3">
    <source>
        <dbReference type="Proteomes" id="UP001293254"/>
    </source>
</evidence>
<sequence>MASHSRQPKTISEIELPSNPNLPFVQNPTPNNSQPPSDDDEFFISRRIPQWASEAPTDGIQSYETENAYTLTVPELNKDDEVQVKVEKSCWYNPLDTLVIKVMTRKRFFSCCDGKQHRSLRSRLSPLHSGIRSTKNMRVNLGVKTS</sequence>
<dbReference type="AlphaFoldDB" id="A0AAE2CQC8"/>
<dbReference type="EMBL" id="JACGWO010000004">
    <property type="protein sequence ID" value="KAK4430279.1"/>
    <property type="molecule type" value="Genomic_DNA"/>
</dbReference>
<keyword evidence="3" id="KW-1185">Reference proteome</keyword>
<reference evidence="2" key="2">
    <citation type="journal article" date="2024" name="Plant">
        <title>Genomic evolution and insights into agronomic trait innovations of Sesamum species.</title>
        <authorList>
            <person name="Miao H."/>
            <person name="Wang L."/>
            <person name="Qu L."/>
            <person name="Liu H."/>
            <person name="Sun Y."/>
            <person name="Le M."/>
            <person name="Wang Q."/>
            <person name="Wei S."/>
            <person name="Zheng Y."/>
            <person name="Lin W."/>
            <person name="Duan Y."/>
            <person name="Cao H."/>
            <person name="Xiong S."/>
            <person name="Wang X."/>
            <person name="Wei L."/>
            <person name="Li C."/>
            <person name="Ma Q."/>
            <person name="Ju M."/>
            <person name="Zhao R."/>
            <person name="Li G."/>
            <person name="Mu C."/>
            <person name="Tian Q."/>
            <person name="Mei H."/>
            <person name="Zhang T."/>
            <person name="Gao T."/>
            <person name="Zhang H."/>
        </authorList>
    </citation>
    <scope>NUCLEOTIDE SEQUENCE</scope>
    <source>
        <strain evidence="2">3651</strain>
    </source>
</reference>
<organism evidence="2 3">
    <name type="scientific">Sesamum alatum</name>
    <dbReference type="NCBI Taxonomy" id="300844"/>
    <lineage>
        <taxon>Eukaryota</taxon>
        <taxon>Viridiplantae</taxon>
        <taxon>Streptophyta</taxon>
        <taxon>Embryophyta</taxon>
        <taxon>Tracheophyta</taxon>
        <taxon>Spermatophyta</taxon>
        <taxon>Magnoliopsida</taxon>
        <taxon>eudicotyledons</taxon>
        <taxon>Gunneridae</taxon>
        <taxon>Pentapetalae</taxon>
        <taxon>asterids</taxon>
        <taxon>lamiids</taxon>
        <taxon>Lamiales</taxon>
        <taxon>Pedaliaceae</taxon>
        <taxon>Sesamum</taxon>
    </lineage>
</organism>
<evidence type="ECO:0000256" key="1">
    <source>
        <dbReference type="SAM" id="MobiDB-lite"/>
    </source>
</evidence>